<keyword evidence="3" id="KW-1185">Reference proteome</keyword>
<feature type="compositionally biased region" description="Basic and acidic residues" evidence="1">
    <location>
        <begin position="28"/>
        <end position="47"/>
    </location>
</feature>
<comment type="caution">
    <text evidence="2">The sequence shown here is derived from an EMBL/GenBank/DDBJ whole genome shotgun (WGS) entry which is preliminary data.</text>
</comment>
<gene>
    <name evidence="2" type="ORF">Pa4123_88720</name>
</gene>
<sequence>MPPAPRSIIAKDRVAEQERSTAMALAATERRQAADRRVAALETDSRRGAAGWHASAKRP</sequence>
<dbReference type="EMBL" id="BSDI01000090">
    <property type="protein sequence ID" value="GLI03594.1"/>
    <property type="molecule type" value="Genomic_DNA"/>
</dbReference>
<evidence type="ECO:0000256" key="1">
    <source>
        <dbReference type="SAM" id="MobiDB-lite"/>
    </source>
</evidence>
<feature type="compositionally biased region" description="Basic and acidic residues" evidence="1">
    <location>
        <begin position="9"/>
        <end position="19"/>
    </location>
</feature>
<dbReference type="Proteomes" id="UP001144280">
    <property type="component" value="Unassembled WGS sequence"/>
</dbReference>
<reference evidence="2" key="1">
    <citation type="submission" date="2022-12" db="EMBL/GenBank/DDBJ databases">
        <title>New Phytohabitans aurantiacus sp. RD004123 nov., an actinomycete isolated from soil.</title>
        <authorList>
            <person name="Triningsih D.W."/>
            <person name="Harunari E."/>
            <person name="Igarashi Y."/>
        </authorList>
    </citation>
    <scope>NUCLEOTIDE SEQUENCE</scope>
    <source>
        <strain evidence="2">RD004123</strain>
    </source>
</reference>
<evidence type="ECO:0000313" key="2">
    <source>
        <dbReference type="EMBL" id="GLI03594.1"/>
    </source>
</evidence>
<name>A0ABQ5RA00_9ACTN</name>
<feature type="region of interest" description="Disordered" evidence="1">
    <location>
        <begin position="1"/>
        <end position="59"/>
    </location>
</feature>
<accession>A0ABQ5RA00</accession>
<evidence type="ECO:0000313" key="3">
    <source>
        <dbReference type="Proteomes" id="UP001144280"/>
    </source>
</evidence>
<protein>
    <submittedName>
        <fullName evidence="2">Uncharacterized protein</fullName>
    </submittedName>
</protein>
<proteinExistence type="predicted"/>
<organism evidence="2 3">
    <name type="scientific">Phytohabitans aurantiacus</name>
    <dbReference type="NCBI Taxonomy" id="3016789"/>
    <lineage>
        <taxon>Bacteria</taxon>
        <taxon>Bacillati</taxon>
        <taxon>Actinomycetota</taxon>
        <taxon>Actinomycetes</taxon>
        <taxon>Micromonosporales</taxon>
        <taxon>Micromonosporaceae</taxon>
    </lineage>
</organism>